<dbReference type="STRING" id="1255658.FM114_13010"/>
<organism evidence="14 15">
    <name type="scientific">Luteococcus japonicus LSP_Lj1</name>
    <dbReference type="NCBI Taxonomy" id="1255658"/>
    <lineage>
        <taxon>Bacteria</taxon>
        <taxon>Bacillati</taxon>
        <taxon>Actinomycetota</taxon>
        <taxon>Actinomycetes</taxon>
        <taxon>Propionibacteriales</taxon>
        <taxon>Propionibacteriaceae</taxon>
        <taxon>Luteococcus</taxon>
    </lineage>
</organism>
<evidence type="ECO:0000256" key="4">
    <source>
        <dbReference type="ARBA" id="ARBA00022553"/>
    </source>
</evidence>
<feature type="transmembrane region" description="Helical" evidence="11">
    <location>
        <begin position="27"/>
        <end position="49"/>
    </location>
</feature>
<dbReference type="GO" id="GO:0000155">
    <property type="term" value="F:phosphorelay sensor kinase activity"/>
    <property type="evidence" value="ECO:0007669"/>
    <property type="project" value="InterPro"/>
</dbReference>
<evidence type="ECO:0000256" key="9">
    <source>
        <dbReference type="ARBA" id="ARBA00023012"/>
    </source>
</evidence>
<dbReference type="Pfam" id="PF02518">
    <property type="entry name" value="HATPase_c"/>
    <property type="match status" value="1"/>
</dbReference>
<dbReference type="Gene3D" id="1.10.287.130">
    <property type="match status" value="1"/>
</dbReference>
<dbReference type="EMBL" id="FUKQ01000047">
    <property type="protein sequence ID" value="SJN41736.1"/>
    <property type="molecule type" value="Genomic_DNA"/>
</dbReference>
<comment type="catalytic activity">
    <reaction evidence="1">
        <text>ATP + protein L-histidine = ADP + protein N-phospho-L-histidine.</text>
        <dbReference type="EC" id="2.7.13.3"/>
    </reaction>
</comment>
<dbReference type="InterPro" id="IPR003661">
    <property type="entry name" value="HisK_dim/P_dom"/>
</dbReference>
<evidence type="ECO:0000256" key="1">
    <source>
        <dbReference type="ARBA" id="ARBA00000085"/>
    </source>
</evidence>
<dbReference type="InterPro" id="IPR036890">
    <property type="entry name" value="HATPase_C_sf"/>
</dbReference>
<dbReference type="OrthoDB" id="9786919at2"/>
<keyword evidence="14" id="KW-0813">Transport</keyword>
<dbReference type="GO" id="GO:0034220">
    <property type="term" value="P:monoatomic ion transmembrane transport"/>
    <property type="evidence" value="ECO:0007669"/>
    <property type="project" value="UniProtKB-KW"/>
</dbReference>
<proteinExistence type="predicted"/>
<feature type="domain" description="Histidine kinase" evidence="12">
    <location>
        <begin position="259"/>
        <end position="468"/>
    </location>
</feature>
<protein>
    <recommendedName>
        <fullName evidence="3">histidine kinase</fullName>
        <ecNumber evidence="3">2.7.13.3</ecNumber>
    </recommendedName>
</protein>
<dbReference type="InterPro" id="IPR003594">
    <property type="entry name" value="HATPase_dom"/>
</dbReference>
<dbReference type="SMART" id="SM00388">
    <property type="entry name" value="HisKA"/>
    <property type="match status" value="1"/>
</dbReference>
<dbReference type="Pfam" id="PF00672">
    <property type="entry name" value="HAMP"/>
    <property type="match status" value="1"/>
</dbReference>
<evidence type="ECO:0000256" key="5">
    <source>
        <dbReference type="ARBA" id="ARBA00022679"/>
    </source>
</evidence>
<evidence type="ECO:0000256" key="11">
    <source>
        <dbReference type="SAM" id="Phobius"/>
    </source>
</evidence>
<feature type="transmembrane region" description="Helical" evidence="11">
    <location>
        <begin position="174"/>
        <end position="196"/>
    </location>
</feature>
<keyword evidence="10 11" id="KW-0472">Membrane</keyword>
<sequence length="486" mass="53056">MNLLDRLARTWPWRRLQDRRSSLSRRLVWLSVLSVSATVLMVATGAYWMTRFSLYNQLDDELIDVAAYSAAQIQTDVEGMGGLNTSALRAANVTLMLLASDGRAQQVRGASVALEPGDEELAVARTQTGDSARTVTDTNGSRYRMVAVPQTMQGTRYALVIARPLGPTEATLHWLWLTMMTTGGLGLLLSVLLGWLSSRQAMQPLRNLSGAVAHVTETDELTPIEIHSEDELGELTRSFNTMLNSLSSSRERQKRLIADAGHELRTPLTSMRTNIELLVADEKTGMLPEGARGEILHDIAAQLGEFTSLVGDLVQLSREDKVTANPEPMDLRDVVESAIVRAKRRGPGLVFDVELNPLFLVGEPDTLERAVTNLLDNAVKFSPPGSTIHVHLQGDTLRIADQGPGIADEDLPHVFDRFYRSDQARNTPGTGLGLSIVAHTIKAHGGEVTAQRSAEGGAEFIVRLPGKTVEDQQAEDDTVTMPAIKD</sequence>
<dbReference type="Proteomes" id="UP000188342">
    <property type="component" value="Unassembled WGS sequence"/>
</dbReference>
<dbReference type="PANTHER" id="PTHR45436">
    <property type="entry name" value="SENSOR HISTIDINE KINASE YKOH"/>
    <property type="match status" value="1"/>
</dbReference>
<reference evidence="14 15" key="1">
    <citation type="submission" date="2017-02" db="EMBL/GenBank/DDBJ databases">
        <authorList>
            <person name="Peterson S.W."/>
        </authorList>
    </citation>
    <scope>NUCLEOTIDE SEQUENCE [LARGE SCALE GENOMIC DNA]</scope>
    <source>
        <strain evidence="14 15">LSP_Lj1</strain>
    </source>
</reference>
<dbReference type="InterPro" id="IPR003660">
    <property type="entry name" value="HAMP_dom"/>
</dbReference>
<comment type="subcellular location">
    <subcellularLocation>
        <location evidence="2">Cell membrane</location>
    </subcellularLocation>
</comment>
<dbReference type="SMART" id="SM00387">
    <property type="entry name" value="HATPase_c"/>
    <property type="match status" value="1"/>
</dbReference>
<dbReference type="PROSITE" id="PS50109">
    <property type="entry name" value="HIS_KIN"/>
    <property type="match status" value="1"/>
</dbReference>
<keyword evidence="14" id="KW-0407">Ion channel</keyword>
<evidence type="ECO:0000259" key="12">
    <source>
        <dbReference type="PROSITE" id="PS50109"/>
    </source>
</evidence>
<keyword evidence="7 14" id="KW-0418">Kinase</keyword>
<dbReference type="Gene3D" id="6.10.340.10">
    <property type="match status" value="1"/>
</dbReference>
<dbReference type="SUPFAM" id="SSF158472">
    <property type="entry name" value="HAMP domain-like"/>
    <property type="match status" value="1"/>
</dbReference>
<dbReference type="CDD" id="cd00082">
    <property type="entry name" value="HisKA"/>
    <property type="match status" value="1"/>
</dbReference>
<dbReference type="AlphaFoldDB" id="A0A1R4KBP4"/>
<evidence type="ECO:0000256" key="3">
    <source>
        <dbReference type="ARBA" id="ARBA00012438"/>
    </source>
</evidence>
<dbReference type="SUPFAM" id="SSF55874">
    <property type="entry name" value="ATPase domain of HSP90 chaperone/DNA topoisomerase II/histidine kinase"/>
    <property type="match status" value="1"/>
</dbReference>
<dbReference type="Gene3D" id="3.30.565.10">
    <property type="entry name" value="Histidine kinase-like ATPase, C-terminal domain"/>
    <property type="match status" value="1"/>
</dbReference>
<dbReference type="PROSITE" id="PS50885">
    <property type="entry name" value="HAMP"/>
    <property type="match status" value="1"/>
</dbReference>
<evidence type="ECO:0000256" key="8">
    <source>
        <dbReference type="ARBA" id="ARBA00022989"/>
    </source>
</evidence>
<evidence type="ECO:0000259" key="13">
    <source>
        <dbReference type="PROSITE" id="PS50885"/>
    </source>
</evidence>
<dbReference type="PRINTS" id="PR00344">
    <property type="entry name" value="BCTRLSENSOR"/>
</dbReference>
<evidence type="ECO:0000313" key="15">
    <source>
        <dbReference type="Proteomes" id="UP000188342"/>
    </source>
</evidence>
<evidence type="ECO:0000256" key="2">
    <source>
        <dbReference type="ARBA" id="ARBA00004236"/>
    </source>
</evidence>
<keyword evidence="6 11" id="KW-0812">Transmembrane</keyword>
<dbReference type="EC" id="2.7.13.3" evidence="3"/>
<evidence type="ECO:0000256" key="7">
    <source>
        <dbReference type="ARBA" id="ARBA00022777"/>
    </source>
</evidence>
<keyword evidence="14" id="KW-0406">Ion transport</keyword>
<keyword evidence="9" id="KW-0902">Two-component regulatory system</keyword>
<feature type="domain" description="HAMP" evidence="13">
    <location>
        <begin position="199"/>
        <end position="251"/>
    </location>
</feature>
<dbReference type="Pfam" id="PF00512">
    <property type="entry name" value="HisKA"/>
    <property type="match status" value="1"/>
</dbReference>
<dbReference type="GO" id="GO:0005886">
    <property type="term" value="C:plasma membrane"/>
    <property type="evidence" value="ECO:0007669"/>
    <property type="project" value="UniProtKB-SubCell"/>
</dbReference>
<gene>
    <name evidence="14" type="ORF">FM114_13010</name>
</gene>
<dbReference type="InterPro" id="IPR004358">
    <property type="entry name" value="Sig_transdc_His_kin-like_C"/>
</dbReference>
<dbReference type="CDD" id="cd06225">
    <property type="entry name" value="HAMP"/>
    <property type="match status" value="1"/>
</dbReference>
<evidence type="ECO:0000256" key="10">
    <source>
        <dbReference type="ARBA" id="ARBA00023136"/>
    </source>
</evidence>
<keyword evidence="15" id="KW-1185">Reference proteome</keyword>
<keyword evidence="8 11" id="KW-1133">Transmembrane helix</keyword>
<accession>A0A1R4KBP4</accession>
<name>A0A1R4KBP4_9ACTN</name>
<dbReference type="InterPro" id="IPR005467">
    <property type="entry name" value="His_kinase_dom"/>
</dbReference>
<keyword evidence="4" id="KW-0597">Phosphoprotein</keyword>
<evidence type="ECO:0000256" key="6">
    <source>
        <dbReference type="ARBA" id="ARBA00022692"/>
    </source>
</evidence>
<dbReference type="InterPro" id="IPR036097">
    <property type="entry name" value="HisK_dim/P_sf"/>
</dbReference>
<evidence type="ECO:0000313" key="14">
    <source>
        <dbReference type="EMBL" id="SJN41736.1"/>
    </source>
</evidence>
<dbReference type="PANTHER" id="PTHR45436:SF5">
    <property type="entry name" value="SENSOR HISTIDINE KINASE TRCS"/>
    <property type="match status" value="1"/>
</dbReference>
<dbReference type="SMART" id="SM00304">
    <property type="entry name" value="HAMP"/>
    <property type="match status" value="1"/>
</dbReference>
<dbReference type="CDD" id="cd00075">
    <property type="entry name" value="HATPase"/>
    <property type="match status" value="1"/>
</dbReference>
<dbReference type="InterPro" id="IPR050428">
    <property type="entry name" value="TCS_sensor_his_kinase"/>
</dbReference>
<dbReference type="SUPFAM" id="SSF47384">
    <property type="entry name" value="Homodimeric domain of signal transducing histidine kinase"/>
    <property type="match status" value="1"/>
</dbReference>
<keyword evidence="5 14" id="KW-0808">Transferase</keyword>